<sequence length="397" mass="43950">MGGRYVPPARRGQEQSEEQSQDTSSSSPTKESSTTNLPIRSLEQLSLTQPQSRREGPPGPRRNRYCNWTDQPRPRLDGEFTSEEIYRYYWPTTATSTSTTTTTNILEATTATTEEGPTPKQQSTLNDSELHKGQLTYIRLFPGANPRWDSDCIIFAHTSIEILPGYVEAFAGAEDAAAAGDGGDMDGISTAETTRGRLPRGRQSAVEFIQGTTVSSSSENDNVTGKTNIPSSSLPETDENPAITQTGDRQSTLELNQSTTDSSEENNTTNNDHNKDATTSLPSTTPSNTTPLLTHPIAVFTQTHPPRSGSSSIYFRFTGWYHLRNIDFLHPGSADLTRMMQQKWEHVKDRRGRDVQREKSAWAKSMSQRWAVCKFEEIQGEALLLPPAIQMIGQDEG</sequence>
<comment type="caution">
    <text evidence="2">The sequence shown here is derived from an EMBL/GenBank/DDBJ whole genome shotgun (WGS) entry which is preliminary data.</text>
</comment>
<accession>A0A8H3FV28</accession>
<feature type="region of interest" description="Disordered" evidence="1">
    <location>
        <begin position="179"/>
        <end position="292"/>
    </location>
</feature>
<feature type="compositionally biased region" description="Low complexity" evidence="1">
    <location>
        <begin position="21"/>
        <end position="35"/>
    </location>
</feature>
<dbReference type="AlphaFoldDB" id="A0A8H3FV28"/>
<proteinExistence type="predicted"/>
<protein>
    <submittedName>
        <fullName evidence="2">Uncharacterized protein</fullName>
    </submittedName>
</protein>
<dbReference type="EMBL" id="CAJPDQ010000028">
    <property type="protein sequence ID" value="CAF9927921.1"/>
    <property type="molecule type" value="Genomic_DNA"/>
</dbReference>
<dbReference type="Proteomes" id="UP000664169">
    <property type="component" value="Unassembled WGS sequence"/>
</dbReference>
<feature type="compositionally biased region" description="Polar residues" evidence="1">
    <location>
        <begin position="242"/>
        <end position="255"/>
    </location>
</feature>
<keyword evidence="3" id="KW-1185">Reference proteome</keyword>
<evidence type="ECO:0000313" key="3">
    <source>
        <dbReference type="Proteomes" id="UP000664169"/>
    </source>
</evidence>
<dbReference type="OrthoDB" id="2563155at2759"/>
<reference evidence="2" key="1">
    <citation type="submission" date="2021-03" db="EMBL/GenBank/DDBJ databases">
        <authorList>
            <person name="Tagirdzhanova G."/>
        </authorList>
    </citation>
    <scope>NUCLEOTIDE SEQUENCE</scope>
</reference>
<feature type="compositionally biased region" description="Polar residues" evidence="1">
    <location>
        <begin position="210"/>
        <end position="235"/>
    </location>
</feature>
<organism evidence="2 3">
    <name type="scientific">Gomphillus americanus</name>
    <dbReference type="NCBI Taxonomy" id="1940652"/>
    <lineage>
        <taxon>Eukaryota</taxon>
        <taxon>Fungi</taxon>
        <taxon>Dikarya</taxon>
        <taxon>Ascomycota</taxon>
        <taxon>Pezizomycotina</taxon>
        <taxon>Lecanoromycetes</taxon>
        <taxon>OSLEUM clade</taxon>
        <taxon>Ostropomycetidae</taxon>
        <taxon>Ostropales</taxon>
        <taxon>Graphidaceae</taxon>
        <taxon>Gomphilloideae</taxon>
        <taxon>Gomphillus</taxon>
    </lineage>
</organism>
<feature type="compositionally biased region" description="Low complexity" evidence="1">
    <location>
        <begin position="256"/>
        <end position="292"/>
    </location>
</feature>
<evidence type="ECO:0000256" key="1">
    <source>
        <dbReference type="SAM" id="MobiDB-lite"/>
    </source>
</evidence>
<name>A0A8H3FV28_9LECA</name>
<evidence type="ECO:0000313" key="2">
    <source>
        <dbReference type="EMBL" id="CAF9927921.1"/>
    </source>
</evidence>
<gene>
    <name evidence="2" type="ORF">GOMPHAMPRED_004548</name>
</gene>
<feature type="region of interest" description="Disordered" evidence="1">
    <location>
        <begin position="1"/>
        <end position="76"/>
    </location>
</feature>